<dbReference type="AlphaFoldDB" id="Q0A6H6"/>
<dbReference type="InterPro" id="IPR036513">
    <property type="entry name" value="STAS_dom_sf"/>
</dbReference>
<dbReference type="HOGENOM" id="CLU_115403_13_2_6"/>
<reference evidence="3" key="1">
    <citation type="submission" date="2006-08" db="EMBL/GenBank/DDBJ databases">
        <title>Complete sequence of Alkalilimnicola ehrilichei MLHE-1.</title>
        <authorList>
            <person name="Copeland A."/>
            <person name="Lucas S."/>
            <person name="Lapidus A."/>
            <person name="Barry K."/>
            <person name="Detter J.C."/>
            <person name="Glavina del Rio T."/>
            <person name="Hammon N."/>
            <person name="Israni S."/>
            <person name="Dalin E."/>
            <person name="Tice H."/>
            <person name="Pitluck S."/>
            <person name="Sims D."/>
            <person name="Brettin T."/>
            <person name="Bruce D."/>
            <person name="Han C."/>
            <person name="Tapia R."/>
            <person name="Gilna P."/>
            <person name="Schmutz J."/>
            <person name="Larimer F."/>
            <person name="Land M."/>
            <person name="Hauser L."/>
            <person name="Kyrpides N."/>
            <person name="Mikhailova N."/>
            <person name="Oremland R.S."/>
            <person name="Hoeft S.E."/>
            <person name="Switzer-Blum J."/>
            <person name="Kulp T."/>
            <person name="King G."/>
            <person name="Tabita R."/>
            <person name="Witte B."/>
            <person name="Santini J.M."/>
            <person name="Basu P."/>
            <person name="Hollibaugh J.T."/>
            <person name="Xie G."/>
            <person name="Stolz J.F."/>
            <person name="Richardson P."/>
        </authorList>
    </citation>
    <scope>NUCLEOTIDE SEQUENCE [LARGE SCALE GENOMIC DNA]</scope>
    <source>
        <strain evidence="3">ATCC BAA-1101 / DSM 17681 / MLHE-1</strain>
    </source>
</reference>
<sequence>MSRAGGKQAQLESTGEAGRFQLSGDLSFETVPGLWAEAERLFRGSGDVELDLGAVARTDSAGLALLVALTRRAAQHDQAIRFCHFPEQLRAMARLSGLADFLQLAPEKA</sequence>
<dbReference type="EMBL" id="CP000453">
    <property type="protein sequence ID" value="ABI57561.1"/>
    <property type="molecule type" value="Genomic_DNA"/>
</dbReference>
<protein>
    <submittedName>
        <fullName evidence="2">Anti-sigma-factor antagonist</fullName>
    </submittedName>
</protein>
<keyword evidence="3" id="KW-1185">Reference proteome</keyword>
<proteinExistence type="predicted"/>
<dbReference type="OrthoDB" id="5297990at2"/>
<dbReference type="PANTHER" id="PTHR35849">
    <property type="entry name" value="BLR2341 PROTEIN"/>
    <property type="match status" value="1"/>
</dbReference>
<dbReference type="RefSeq" id="WP_011629955.1">
    <property type="nucleotide sequence ID" value="NC_008340.1"/>
</dbReference>
<organism evidence="2 3">
    <name type="scientific">Alkalilimnicola ehrlichii (strain ATCC BAA-1101 / DSM 17681 / MLHE-1)</name>
    <dbReference type="NCBI Taxonomy" id="187272"/>
    <lineage>
        <taxon>Bacteria</taxon>
        <taxon>Pseudomonadati</taxon>
        <taxon>Pseudomonadota</taxon>
        <taxon>Gammaproteobacteria</taxon>
        <taxon>Chromatiales</taxon>
        <taxon>Ectothiorhodospiraceae</taxon>
        <taxon>Alkalilimnicola</taxon>
    </lineage>
</organism>
<dbReference type="KEGG" id="aeh:Mlg_2219"/>
<dbReference type="InterPro" id="IPR002645">
    <property type="entry name" value="STAS_dom"/>
</dbReference>
<dbReference type="Proteomes" id="UP000001962">
    <property type="component" value="Chromosome"/>
</dbReference>
<dbReference type="PROSITE" id="PS50801">
    <property type="entry name" value="STAS"/>
    <property type="match status" value="1"/>
</dbReference>
<gene>
    <name evidence="2" type="ordered locus">Mlg_2219</name>
</gene>
<dbReference type="InterPro" id="IPR052746">
    <property type="entry name" value="MlaB_ABC_Transporter"/>
</dbReference>
<dbReference type="Pfam" id="PF13466">
    <property type="entry name" value="STAS_2"/>
    <property type="match status" value="1"/>
</dbReference>
<accession>Q0A6H6</accession>
<dbReference type="PANTHER" id="PTHR35849:SF1">
    <property type="entry name" value="INTERMEMBRANE PHOSPHOLIPID TRANSPORT SYSTEM BINDING PROTEIN MLAB"/>
    <property type="match status" value="1"/>
</dbReference>
<dbReference type="Gene3D" id="3.30.750.24">
    <property type="entry name" value="STAS domain"/>
    <property type="match status" value="1"/>
</dbReference>
<dbReference type="CDD" id="cd07043">
    <property type="entry name" value="STAS_anti-anti-sigma_factors"/>
    <property type="match status" value="1"/>
</dbReference>
<dbReference type="SUPFAM" id="SSF52091">
    <property type="entry name" value="SpoIIaa-like"/>
    <property type="match status" value="1"/>
</dbReference>
<evidence type="ECO:0000313" key="2">
    <source>
        <dbReference type="EMBL" id="ABI57561.1"/>
    </source>
</evidence>
<evidence type="ECO:0000259" key="1">
    <source>
        <dbReference type="PROSITE" id="PS50801"/>
    </source>
</evidence>
<dbReference type="eggNOG" id="COG3113">
    <property type="taxonomic scope" value="Bacteria"/>
</dbReference>
<dbReference type="InterPro" id="IPR058548">
    <property type="entry name" value="MlaB-like_STAS"/>
</dbReference>
<feature type="domain" description="STAS" evidence="1">
    <location>
        <begin position="20"/>
        <end position="109"/>
    </location>
</feature>
<evidence type="ECO:0000313" key="3">
    <source>
        <dbReference type="Proteomes" id="UP000001962"/>
    </source>
</evidence>
<name>Q0A6H6_ALKEH</name>